<dbReference type="InterPro" id="IPR002059">
    <property type="entry name" value="CSP_DNA-bd"/>
</dbReference>
<dbReference type="SUPFAM" id="SSF50249">
    <property type="entry name" value="Nucleic acid-binding proteins"/>
    <property type="match status" value="1"/>
</dbReference>
<keyword evidence="6" id="KW-1185">Reference proteome</keyword>
<keyword evidence="2" id="KW-0963">Cytoplasm</keyword>
<dbReference type="PANTHER" id="PTHR11544">
    <property type="entry name" value="COLD SHOCK DOMAIN CONTAINING PROTEINS"/>
    <property type="match status" value="1"/>
</dbReference>
<dbReference type="PIRSF" id="PIRSF002599">
    <property type="entry name" value="Cold_shock_A"/>
    <property type="match status" value="1"/>
</dbReference>
<evidence type="ECO:0000313" key="5">
    <source>
        <dbReference type="EMBL" id="MFC4892191.1"/>
    </source>
</evidence>
<dbReference type="PROSITE" id="PS51857">
    <property type="entry name" value="CSD_2"/>
    <property type="match status" value="1"/>
</dbReference>
<accession>A0ABV9TAN3</accession>
<dbReference type="Proteomes" id="UP001595926">
    <property type="component" value="Unassembled WGS sequence"/>
</dbReference>
<dbReference type="Gene3D" id="2.40.50.140">
    <property type="entry name" value="Nucleic acid-binding proteins"/>
    <property type="match status" value="1"/>
</dbReference>
<dbReference type="RefSeq" id="WP_119331240.1">
    <property type="nucleotide sequence ID" value="NZ_JBHSJH010000001.1"/>
</dbReference>
<feature type="domain" description="CSD" evidence="4">
    <location>
        <begin position="4"/>
        <end position="68"/>
    </location>
</feature>
<evidence type="ECO:0000259" key="4">
    <source>
        <dbReference type="PROSITE" id="PS51857"/>
    </source>
</evidence>
<evidence type="ECO:0000256" key="2">
    <source>
        <dbReference type="ARBA" id="ARBA00022490"/>
    </source>
</evidence>
<dbReference type="InterPro" id="IPR012156">
    <property type="entry name" value="Cold_shock_CspA"/>
</dbReference>
<name>A0ABV9TAN3_9GAMM</name>
<comment type="subcellular location">
    <subcellularLocation>
        <location evidence="1 3">Cytoplasm</location>
    </subcellularLocation>
</comment>
<dbReference type="Pfam" id="PF00313">
    <property type="entry name" value="CSD"/>
    <property type="match status" value="1"/>
</dbReference>
<evidence type="ECO:0000256" key="1">
    <source>
        <dbReference type="ARBA" id="ARBA00004496"/>
    </source>
</evidence>
<sequence length="69" mass="7418">MSNKIQGTVKFFNNQKGFGFISPSNGGKDVFIHISKLDKVGGTLSEGQKVSFETKEGMKGPEAINVEAL</sequence>
<evidence type="ECO:0000256" key="3">
    <source>
        <dbReference type="RuleBase" id="RU000408"/>
    </source>
</evidence>
<dbReference type="EMBL" id="JBHSJH010000001">
    <property type="protein sequence ID" value="MFC4892191.1"/>
    <property type="molecule type" value="Genomic_DNA"/>
</dbReference>
<comment type="caution">
    <text evidence="5">The sequence shown here is derived from an EMBL/GenBank/DDBJ whole genome shotgun (WGS) entry which is preliminary data.</text>
</comment>
<gene>
    <name evidence="5" type="ORF">ACFPDQ_03915</name>
</gene>
<proteinExistence type="predicted"/>
<dbReference type="CDD" id="cd04458">
    <property type="entry name" value="CSP_CDS"/>
    <property type="match status" value="1"/>
</dbReference>
<dbReference type="SMART" id="SM00357">
    <property type="entry name" value="CSP"/>
    <property type="match status" value="1"/>
</dbReference>
<dbReference type="InterPro" id="IPR050181">
    <property type="entry name" value="Cold_shock_domain"/>
</dbReference>
<dbReference type="PROSITE" id="PS00352">
    <property type="entry name" value="CSD_1"/>
    <property type="match status" value="1"/>
</dbReference>
<evidence type="ECO:0000313" key="6">
    <source>
        <dbReference type="Proteomes" id="UP001595926"/>
    </source>
</evidence>
<dbReference type="InterPro" id="IPR012340">
    <property type="entry name" value="NA-bd_OB-fold"/>
</dbReference>
<reference evidence="6" key="1">
    <citation type="journal article" date="2019" name="Int. J. Syst. Evol. Microbiol.">
        <title>The Global Catalogue of Microorganisms (GCM) 10K type strain sequencing project: providing services to taxonomists for standard genome sequencing and annotation.</title>
        <authorList>
            <consortium name="The Broad Institute Genomics Platform"/>
            <consortium name="The Broad Institute Genome Sequencing Center for Infectious Disease"/>
            <person name="Wu L."/>
            <person name="Ma J."/>
        </authorList>
    </citation>
    <scope>NUCLEOTIDE SEQUENCE [LARGE SCALE GENOMIC DNA]</scope>
    <source>
        <strain evidence="6">CGMCC 1.13718</strain>
    </source>
</reference>
<protein>
    <submittedName>
        <fullName evidence="5">Cold-shock protein</fullName>
    </submittedName>
</protein>
<organism evidence="5 6">
    <name type="scientific">Pseudofrancisella aestuarii</name>
    <dbReference type="NCBI Taxonomy" id="2670347"/>
    <lineage>
        <taxon>Bacteria</taxon>
        <taxon>Pseudomonadati</taxon>
        <taxon>Pseudomonadota</taxon>
        <taxon>Gammaproteobacteria</taxon>
        <taxon>Thiotrichales</taxon>
        <taxon>Francisellaceae</taxon>
        <taxon>Pseudofrancisella</taxon>
    </lineage>
</organism>
<dbReference type="InterPro" id="IPR011129">
    <property type="entry name" value="CSD"/>
</dbReference>
<dbReference type="InterPro" id="IPR019844">
    <property type="entry name" value="CSD_CS"/>
</dbReference>
<dbReference type="PRINTS" id="PR00050">
    <property type="entry name" value="COLDSHOCK"/>
</dbReference>